<dbReference type="EC" id="2.1.1.63" evidence="8"/>
<keyword evidence="6 8" id="KW-0234">DNA repair</keyword>
<dbReference type="SUPFAM" id="SSF46767">
    <property type="entry name" value="Methylated DNA-protein cysteine methyltransferase, C-terminal domain"/>
    <property type="match status" value="1"/>
</dbReference>
<evidence type="ECO:0000313" key="12">
    <source>
        <dbReference type="Proteomes" id="UP001161406"/>
    </source>
</evidence>
<reference evidence="11" key="2">
    <citation type="submission" date="2023-01" db="EMBL/GenBank/DDBJ databases">
        <title>Draft genome sequence of Devosia yakushimensis strain NBRC 103855.</title>
        <authorList>
            <person name="Sun Q."/>
            <person name="Mori K."/>
        </authorList>
    </citation>
    <scope>NUCLEOTIDE SEQUENCE</scope>
    <source>
        <strain evidence="11">NBRC 103855</strain>
    </source>
</reference>
<dbReference type="CDD" id="cd06445">
    <property type="entry name" value="ATase"/>
    <property type="match status" value="1"/>
</dbReference>
<evidence type="ECO:0000256" key="1">
    <source>
        <dbReference type="ARBA" id="ARBA00001286"/>
    </source>
</evidence>
<dbReference type="PROSITE" id="PS00374">
    <property type="entry name" value="MGMT"/>
    <property type="match status" value="1"/>
</dbReference>
<keyword evidence="3 8" id="KW-0489">Methyltransferase</keyword>
<dbReference type="PANTHER" id="PTHR10815:SF5">
    <property type="entry name" value="METHYLATED-DNA--PROTEIN-CYSTEINE METHYLTRANSFERASE"/>
    <property type="match status" value="1"/>
</dbReference>
<dbReference type="RefSeq" id="WP_284391370.1">
    <property type="nucleotide sequence ID" value="NZ_BSNG01000001.1"/>
</dbReference>
<evidence type="ECO:0000313" key="11">
    <source>
        <dbReference type="EMBL" id="GLQ10629.1"/>
    </source>
</evidence>
<evidence type="ECO:0000259" key="9">
    <source>
        <dbReference type="Pfam" id="PF01035"/>
    </source>
</evidence>
<comment type="miscellaneous">
    <text evidence="8">This enzyme catalyzes only one turnover and therefore is not strictly catalytic. According to one definition, an enzyme is a biocatalyst that acts repeatedly and over many reaction cycles.</text>
</comment>
<sequence length="174" mass="18807">MNEHLRAGHIHTPLGLMIAIVNAAGGMVRLDFEDDYRIDREEMNARTARDDDAVAEIAIQIGEYFAGERRVFSLPLAPPGSAFLHRAWAALVQVPFGTTVTYGTLAKRLDRPTSARAIGRANAINPLSIIVPCHRVIGANGDLTGYGGGIARKEALLRIEGSFVQGRTFSDGPK</sequence>
<gene>
    <name evidence="11" type="ORF">GCM10007913_25610</name>
</gene>
<dbReference type="Pfam" id="PF02870">
    <property type="entry name" value="Methyltransf_1N"/>
    <property type="match status" value="1"/>
</dbReference>
<comment type="function">
    <text evidence="8">Involved in the cellular defense against the biological effects of O6-methylguanine (O6-MeG) and O4-methylthymine (O4-MeT) in DNA. Repairs the methylated nucleobase in DNA by stoichiometrically transferring the methyl group to a cysteine residue in the enzyme. This is a suicide reaction: the enzyme is irreversibly inactivated.</text>
</comment>
<dbReference type="HAMAP" id="MF_00772">
    <property type="entry name" value="OGT"/>
    <property type="match status" value="1"/>
</dbReference>
<dbReference type="InterPro" id="IPR008332">
    <property type="entry name" value="MethylG_MeTrfase_N"/>
</dbReference>
<evidence type="ECO:0000259" key="10">
    <source>
        <dbReference type="Pfam" id="PF02870"/>
    </source>
</evidence>
<comment type="catalytic activity">
    <reaction evidence="1 8">
        <text>a 4-O-methyl-thymidine in DNA + L-cysteinyl-[protein] = a thymidine in DNA + S-methyl-L-cysteinyl-[protein]</text>
        <dbReference type="Rhea" id="RHEA:53428"/>
        <dbReference type="Rhea" id="RHEA-COMP:10131"/>
        <dbReference type="Rhea" id="RHEA-COMP:10132"/>
        <dbReference type="Rhea" id="RHEA-COMP:13555"/>
        <dbReference type="Rhea" id="RHEA-COMP:13556"/>
        <dbReference type="ChEBI" id="CHEBI:29950"/>
        <dbReference type="ChEBI" id="CHEBI:82612"/>
        <dbReference type="ChEBI" id="CHEBI:137386"/>
        <dbReference type="ChEBI" id="CHEBI:137387"/>
        <dbReference type="EC" id="2.1.1.63"/>
    </reaction>
</comment>
<dbReference type="InterPro" id="IPR023546">
    <property type="entry name" value="MGMT"/>
</dbReference>
<keyword evidence="12" id="KW-1185">Reference proteome</keyword>
<dbReference type="InterPro" id="IPR001497">
    <property type="entry name" value="MethylDNA_cys_MeTrfase_AS"/>
</dbReference>
<dbReference type="InterPro" id="IPR036631">
    <property type="entry name" value="MGMT_N_sf"/>
</dbReference>
<comment type="caution">
    <text evidence="11">The sequence shown here is derived from an EMBL/GenBank/DDBJ whole genome shotgun (WGS) entry which is preliminary data.</text>
</comment>
<dbReference type="EMBL" id="BSNG01000001">
    <property type="protein sequence ID" value="GLQ10629.1"/>
    <property type="molecule type" value="Genomic_DNA"/>
</dbReference>
<evidence type="ECO:0000256" key="4">
    <source>
        <dbReference type="ARBA" id="ARBA00022679"/>
    </source>
</evidence>
<evidence type="ECO:0000256" key="7">
    <source>
        <dbReference type="ARBA" id="ARBA00049348"/>
    </source>
</evidence>
<dbReference type="NCBIfam" id="TIGR00589">
    <property type="entry name" value="ogt"/>
    <property type="match status" value="1"/>
</dbReference>
<organism evidence="11 12">
    <name type="scientific">Devosia yakushimensis</name>
    <dbReference type="NCBI Taxonomy" id="470028"/>
    <lineage>
        <taxon>Bacteria</taxon>
        <taxon>Pseudomonadati</taxon>
        <taxon>Pseudomonadota</taxon>
        <taxon>Alphaproteobacteria</taxon>
        <taxon>Hyphomicrobiales</taxon>
        <taxon>Devosiaceae</taxon>
        <taxon>Devosia</taxon>
    </lineage>
</organism>
<evidence type="ECO:0000256" key="6">
    <source>
        <dbReference type="ARBA" id="ARBA00023204"/>
    </source>
</evidence>
<reference evidence="11" key="1">
    <citation type="journal article" date="2014" name="Int. J. Syst. Evol. Microbiol.">
        <title>Complete genome of a new Firmicutes species belonging to the dominant human colonic microbiota ('Ruminococcus bicirculans') reveals two chromosomes and a selective capacity to utilize plant glucans.</title>
        <authorList>
            <consortium name="NISC Comparative Sequencing Program"/>
            <person name="Wegmann U."/>
            <person name="Louis P."/>
            <person name="Goesmann A."/>
            <person name="Henrissat B."/>
            <person name="Duncan S.H."/>
            <person name="Flint H.J."/>
        </authorList>
    </citation>
    <scope>NUCLEOTIDE SEQUENCE</scope>
    <source>
        <strain evidence="11">NBRC 103855</strain>
    </source>
</reference>
<comment type="similarity">
    <text evidence="8">Belongs to the MGMT family.</text>
</comment>
<dbReference type="Gene3D" id="3.30.160.70">
    <property type="entry name" value="Methylated DNA-protein cysteine methyltransferase domain"/>
    <property type="match status" value="1"/>
</dbReference>
<proteinExistence type="inferred from homology"/>
<comment type="subcellular location">
    <subcellularLocation>
        <location evidence="8">Cytoplasm</location>
    </subcellularLocation>
</comment>
<dbReference type="Gene3D" id="1.10.10.10">
    <property type="entry name" value="Winged helix-like DNA-binding domain superfamily/Winged helix DNA-binding domain"/>
    <property type="match status" value="1"/>
</dbReference>
<evidence type="ECO:0000256" key="5">
    <source>
        <dbReference type="ARBA" id="ARBA00022763"/>
    </source>
</evidence>
<feature type="domain" description="Methylguanine DNA methyltransferase ribonuclease-like" evidence="10">
    <location>
        <begin position="8"/>
        <end position="78"/>
    </location>
</feature>
<dbReference type="InterPro" id="IPR036217">
    <property type="entry name" value="MethylDNA_cys_MeTrfase_DNAb"/>
</dbReference>
<comment type="catalytic activity">
    <reaction evidence="7 8">
        <text>a 6-O-methyl-2'-deoxyguanosine in DNA + L-cysteinyl-[protein] = S-methyl-L-cysteinyl-[protein] + a 2'-deoxyguanosine in DNA</text>
        <dbReference type="Rhea" id="RHEA:24000"/>
        <dbReference type="Rhea" id="RHEA-COMP:10131"/>
        <dbReference type="Rhea" id="RHEA-COMP:10132"/>
        <dbReference type="Rhea" id="RHEA-COMP:11367"/>
        <dbReference type="Rhea" id="RHEA-COMP:11368"/>
        <dbReference type="ChEBI" id="CHEBI:29950"/>
        <dbReference type="ChEBI" id="CHEBI:82612"/>
        <dbReference type="ChEBI" id="CHEBI:85445"/>
        <dbReference type="ChEBI" id="CHEBI:85448"/>
        <dbReference type="EC" id="2.1.1.63"/>
    </reaction>
</comment>
<protein>
    <recommendedName>
        <fullName evidence="8">Methylated-DNA--protein-cysteine methyltransferase</fullName>
        <ecNumber evidence="8">2.1.1.63</ecNumber>
    </recommendedName>
    <alternativeName>
        <fullName evidence="8">6-O-methylguanine-DNA methyltransferase</fullName>
        <shortName evidence="8">MGMT</shortName>
    </alternativeName>
    <alternativeName>
        <fullName evidence="8">O-6-methylguanine-DNA-alkyltransferase</fullName>
    </alternativeName>
</protein>
<feature type="active site" description="Nucleophile; methyl group acceptor" evidence="8">
    <location>
        <position position="133"/>
    </location>
</feature>
<dbReference type="Pfam" id="PF01035">
    <property type="entry name" value="DNA_binding_1"/>
    <property type="match status" value="1"/>
</dbReference>
<dbReference type="Proteomes" id="UP001161406">
    <property type="component" value="Unassembled WGS sequence"/>
</dbReference>
<name>A0ABQ5UHI8_9HYPH</name>
<dbReference type="InterPro" id="IPR036388">
    <property type="entry name" value="WH-like_DNA-bd_sf"/>
</dbReference>
<dbReference type="PANTHER" id="PTHR10815">
    <property type="entry name" value="METHYLATED-DNA--PROTEIN-CYSTEINE METHYLTRANSFERASE"/>
    <property type="match status" value="1"/>
</dbReference>
<accession>A0ABQ5UHI8</accession>
<keyword evidence="2 8" id="KW-0963">Cytoplasm</keyword>
<keyword evidence="4 8" id="KW-0808">Transferase</keyword>
<evidence type="ECO:0000256" key="8">
    <source>
        <dbReference type="HAMAP-Rule" id="MF_00772"/>
    </source>
</evidence>
<keyword evidence="5 8" id="KW-0227">DNA damage</keyword>
<dbReference type="SUPFAM" id="SSF53155">
    <property type="entry name" value="Methylated DNA-protein cysteine methyltransferase domain"/>
    <property type="match status" value="1"/>
</dbReference>
<feature type="domain" description="Methylated-DNA-[protein]-cysteine S-methyltransferase DNA binding" evidence="9">
    <location>
        <begin position="83"/>
        <end position="161"/>
    </location>
</feature>
<evidence type="ECO:0000256" key="2">
    <source>
        <dbReference type="ARBA" id="ARBA00022490"/>
    </source>
</evidence>
<evidence type="ECO:0000256" key="3">
    <source>
        <dbReference type="ARBA" id="ARBA00022603"/>
    </source>
</evidence>
<dbReference type="InterPro" id="IPR014048">
    <property type="entry name" value="MethylDNA_cys_MeTrfase_DNA-bd"/>
</dbReference>